<comment type="subunit">
    <text evidence="6">Interacts with LYAR and RPL23A. Interacts with the nuclear importin-beta receptor and, at a lower extent, with importin-alpha.</text>
</comment>
<dbReference type="SUPFAM" id="SSF48452">
    <property type="entry name" value="TPR-like"/>
    <property type="match status" value="2"/>
</dbReference>
<comment type="caution">
    <text evidence="11">The sequence shown here is derived from an EMBL/GenBank/DDBJ whole genome shotgun (WGS) entry which is preliminary data.</text>
</comment>
<dbReference type="PROSITE" id="PS50293">
    <property type="entry name" value="TPR_REGION"/>
    <property type="match status" value="1"/>
</dbReference>
<evidence type="ECO:0000256" key="9">
    <source>
        <dbReference type="SAM" id="MobiDB-lite"/>
    </source>
</evidence>
<accession>A0A0V1LPJ5</accession>
<dbReference type="InterPro" id="IPR011990">
    <property type="entry name" value="TPR-like_helical_dom_sf"/>
</dbReference>
<evidence type="ECO:0000313" key="12">
    <source>
        <dbReference type="Proteomes" id="UP000054721"/>
    </source>
</evidence>
<evidence type="ECO:0000313" key="11">
    <source>
        <dbReference type="EMBL" id="KRZ61411.1"/>
    </source>
</evidence>
<dbReference type="AlphaFoldDB" id="A0A0V1LPJ5"/>
<name>A0A0V1LPJ5_9BILA</name>
<dbReference type="SUPFAM" id="SSF52540">
    <property type="entry name" value="P-loop containing nucleoside triphosphate hydrolases"/>
    <property type="match status" value="1"/>
</dbReference>
<reference evidence="11 12" key="1">
    <citation type="submission" date="2015-05" db="EMBL/GenBank/DDBJ databases">
        <title>Evolution of Trichinella species and genotypes.</title>
        <authorList>
            <person name="Korhonen P.K."/>
            <person name="Edoardo P."/>
            <person name="Giuseppe L.R."/>
            <person name="Gasser R.B."/>
        </authorList>
    </citation>
    <scope>NUCLEOTIDE SEQUENCE [LARGE SCALE GENOMIC DNA]</scope>
    <source>
        <strain evidence="11">ISS10</strain>
    </source>
</reference>
<dbReference type="OrthoDB" id="444945at2759"/>
<dbReference type="InterPro" id="IPR050755">
    <property type="entry name" value="TRAFAC_YlqF/YawG_RiboMat"/>
</dbReference>
<evidence type="ECO:0000256" key="6">
    <source>
        <dbReference type="ARBA" id="ARBA00065814"/>
    </source>
</evidence>
<dbReference type="FunFam" id="1.10.1580.10:FF:000001">
    <property type="entry name" value="Nucleolar GTP-binding protein 2"/>
    <property type="match status" value="1"/>
</dbReference>
<dbReference type="InterPro" id="IPR024929">
    <property type="entry name" value="GNL2_CP_dom"/>
</dbReference>
<dbReference type="PROSITE" id="PS51721">
    <property type="entry name" value="G_CP"/>
    <property type="match status" value="1"/>
</dbReference>
<feature type="repeat" description="TPR" evidence="7">
    <location>
        <begin position="892"/>
        <end position="925"/>
    </location>
</feature>
<dbReference type="InterPro" id="IPR019734">
    <property type="entry name" value="TPR_rpt"/>
</dbReference>
<evidence type="ECO:0000259" key="10">
    <source>
        <dbReference type="PROSITE" id="PS51721"/>
    </source>
</evidence>
<evidence type="ECO:0000256" key="5">
    <source>
        <dbReference type="ARBA" id="ARBA00054763"/>
    </source>
</evidence>
<dbReference type="InterPro" id="IPR012971">
    <property type="entry name" value="NOG2_N_dom"/>
</dbReference>
<dbReference type="Pfam" id="PF13432">
    <property type="entry name" value="TPR_16"/>
    <property type="match status" value="1"/>
</dbReference>
<evidence type="ECO:0000256" key="7">
    <source>
        <dbReference type="PROSITE-ProRule" id="PRU00339"/>
    </source>
</evidence>
<dbReference type="PANTHER" id="PTHR11089:SF9">
    <property type="entry name" value="NUCLEOLAR GTP-BINDING PROTEIN 2"/>
    <property type="match status" value="1"/>
</dbReference>
<evidence type="ECO:0000256" key="1">
    <source>
        <dbReference type="ARBA" id="ARBA00004604"/>
    </source>
</evidence>
<keyword evidence="3 8" id="KW-0342">GTP-binding</keyword>
<evidence type="ECO:0000256" key="3">
    <source>
        <dbReference type="ARBA" id="ARBA00023134"/>
    </source>
</evidence>
<dbReference type="Proteomes" id="UP000054721">
    <property type="component" value="Unassembled WGS sequence"/>
</dbReference>
<dbReference type="Pfam" id="PF01926">
    <property type="entry name" value="MMR_HSR1"/>
    <property type="match status" value="1"/>
</dbReference>
<dbReference type="EMBL" id="JYDW01000018">
    <property type="protein sequence ID" value="KRZ61411.1"/>
    <property type="molecule type" value="Genomic_DNA"/>
</dbReference>
<keyword evidence="2 8" id="KW-0547">Nucleotide-binding</keyword>
<keyword evidence="12" id="KW-1185">Reference proteome</keyword>
<dbReference type="InterPro" id="IPR030378">
    <property type="entry name" value="G_CP_dom"/>
</dbReference>
<comment type="similarity">
    <text evidence="8">Belongs to the TRAFAC class YlqF/YawG GTPase family. NOG2 subfamily.</text>
</comment>
<evidence type="ECO:0000256" key="4">
    <source>
        <dbReference type="ARBA" id="ARBA00023242"/>
    </source>
</evidence>
<keyword evidence="4 8" id="KW-0539">Nucleus</keyword>
<organism evidence="11 12">
    <name type="scientific">Trichinella nativa</name>
    <dbReference type="NCBI Taxonomy" id="6335"/>
    <lineage>
        <taxon>Eukaryota</taxon>
        <taxon>Metazoa</taxon>
        <taxon>Ecdysozoa</taxon>
        <taxon>Nematoda</taxon>
        <taxon>Enoplea</taxon>
        <taxon>Dorylaimia</taxon>
        <taxon>Trichinellida</taxon>
        <taxon>Trichinellidae</taxon>
        <taxon>Trichinella</taxon>
    </lineage>
</organism>
<dbReference type="PANTHER" id="PTHR11089">
    <property type="entry name" value="GTP-BINDING PROTEIN-RELATED"/>
    <property type="match status" value="1"/>
</dbReference>
<evidence type="ECO:0000256" key="2">
    <source>
        <dbReference type="ARBA" id="ARBA00022741"/>
    </source>
</evidence>
<dbReference type="InterPro" id="IPR006073">
    <property type="entry name" value="GTP-bd"/>
</dbReference>
<dbReference type="GO" id="GO:0005525">
    <property type="term" value="F:GTP binding"/>
    <property type="evidence" value="ECO:0007669"/>
    <property type="project" value="UniProtKB-KW"/>
</dbReference>
<evidence type="ECO:0000256" key="8">
    <source>
        <dbReference type="RuleBase" id="RU364023"/>
    </source>
</evidence>
<dbReference type="InterPro" id="IPR023179">
    <property type="entry name" value="GTP-bd_ortho_bundle_sf"/>
</dbReference>
<dbReference type="Gene3D" id="1.25.40.10">
    <property type="entry name" value="Tetratricopeptide repeat domain"/>
    <property type="match status" value="2"/>
</dbReference>
<sequence>MSCFAVSVMARKRKQSKPFKDRISKANHSLNADRTNKTVPGQRSRATVRRLLMYKNFKAKRDRYGKIIREAPFQKTLSSGSVARVEPNRRWFGNTKVIGQDALQKFQENLNKVRKDPYLYVMRQTKLPVTLLNEKAKHVRPHLLDTETFQYTFGRKAQRKKPRLMTMDLQHLVDTANEQNCQYVEDRDRDFQKTTDTNERYEPIEPIFKKGQSKRIWNELYKVLDSSDVVCEVVDARDPMGTRCFNVEKFLRKEKPHKHIIIILNKVDLIPRWVTRDWIRTLSAEYPTIAFSADMMSPFGKGALISILRQFAHLHQEHPQISVGFIGFPNVGKSSIINALRRKKVCNVAPIAGETKVWQYVTLMRRIYLIDCPGIVYPTGNNEAQLILKGVIRVENVKDAADYIDAVIERVKREYLVRTYQVPEWKNSEEFLSALAGRSGRLLKGGEPDINTVAKMVLNDFQRGRLPYYVKPPGKNIQNDDQPTSSKMVESVLMDKSVAVDQDLTKIELTTKYNADDVGEKDVVIALSDSEDLSSLNVCERSVKQEHDSEYDQEDLDSCSGLSDICEFENLKCALSEQEEQPCDEGEEGDGRRAWKRKSAACGNKMTKNRHEKGEKFARNSNIIDFTKKEEKSRFQKRKKKKAKHQQYCLSNFSVFNQLWLHWFGVQLGAKMTNNETLYSGFDELATSFNSEEILNNKPFVQATSKSTSYGRQVTREGNTDQLLGNVSRLSSTDRSRLQLASGRPLPTSKPQSSARPMTSVRGAGYSSFGHASPYENLPINTKIPEKWLEDSTDAKCRKLEQKVITLLKCSAAAVENSELKQALEFAKEAVRRERALAKLREQQNIIEQPSLDLTFSVLFNLAQQYEANELYSEAISMYETLTMNKMFPCAADLGVNIGRIYMRQEQFSKAIQYFQQALEQVPSVQRTSRRKIINNIGVALTKLKRYEDAISRYEQSLQIKADFPVALNALLCAFLLNDKHRMKTFFLNLLEISLEISDEAKYFTDMDNPTESLFAVAIRSDTLRQFEMNRKKLSERTILTAANLISSRIANKFADGYAWCVEMIKKSKYSDIADDMEINKAIEFLKCGDVTSAHDIFRTFEKKDSRASASALNNMALISLLQENYKDAAEQLEKALTSDRYNPSALVNRGNVAFFHQNYEEAWQFYREAWTHEAHCIEAVFNSGLTCRVCGKYEDALEFFQKLRGILCSNTQVLVQIAETYEEINDNVQAIEW</sequence>
<dbReference type="CDD" id="cd01858">
    <property type="entry name" value="NGP_1"/>
    <property type="match status" value="1"/>
</dbReference>
<dbReference type="Gene3D" id="1.10.1580.10">
    <property type="match status" value="1"/>
</dbReference>
<protein>
    <recommendedName>
        <fullName evidence="8">Nucleolar GTP-binding protein 2</fullName>
    </recommendedName>
</protein>
<dbReference type="Gene3D" id="3.40.50.300">
    <property type="entry name" value="P-loop containing nucleotide triphosphate hydrolases"/>
    <property type="match status" value="1"/>
</dbReference>
<dbReference type="SMART" id="SM00028">
    <property type="entry name" value="TPR"/>
    <property type="match status" value="6"/>
</dbReference>
<dbReference type="FunFam" id="3.40.50.300:FF:000559">
    <property type="entry name" value="Nuclear/nucleolar GTPase 2"/>
    <property type="match status" value="1"/>
</dbReference>
<feature type="domain" description="CP-type G" evidence="10">
    <location>
        <begin position="217"/>
        <end position="378"/>
    </location>
</feature>
<dbReference type="InterPro" id="IPR027417">
    <property type="entry name" value="P-loop_NTPase"/>
</dbReference>
<proteinExistence type="inferred from homology"/>
<dbReference type="PRINTS" id="PR00326">
    <property type="entry name" value="GTP1OBG"/>
</dbReference>
<dbReference type="GO" id="GO:0005730">
    <property type="term" value="C:nucleolus"/>
    <property type="evidence" value="ECO:0007669"/>
    <property type="project" value="UniProtKB-SubCell"/>
</dbReference>
<dbReference type="Pfam" id="PF13424">
    <property type="entry name" value="TPR_12"/>
    <property type="match status" value="1"/>
</dbReference>
<keyword evidence="7" id="KW-0802">TPR repeat</keyword>
<gene>
    <name evidence="11" type="primary">IFT88</name>
    <name evidence="11" type="ORF">T02_11040</name>
</gene>
<dbReference type="Pfam" id="PF08153">
    <property type="entry name" value="NGP1NT"/>
    <property type="match status" value="1"/>
</dbReference>
<feature type="repeat" description="TPR" evidence="7">
    <location>
        <begin position="931"/>
        <end position="964"/>
    </location>
</feature>
<dbReference type="PROSITE" id="PS50005">
    <property type="entry name" value="TPR"/>
    <property type="match status" value="2"/>
</dbReference>
<feature type="region of interest" description="Disordered" evidence="9">
    <location>
        <begin position="729"/>
        <end position="763"/>
    </location>
</feature>
<comment type="function">
    <text evidence="5">GTPase that associates with pre-60S ribosomal subunits in the nucleolus and is required for their nuclear export and maturation. May promote cell proliferation possibly by increasing p53/TP53 protein levels, and consequently those of its downstream product CDKN1A/p21, and decreasing RPL23A protein levels.</text>
</comment>
<comment type="subcellular location">
    <subcellularLocation>
        <location evidence="1 8">Nucleus</location>
        <location evidence="1 8">Nucleolus</location>
    </subcellularLocation>
</comment>